<dbReference type="EMBL" id="OU963864">
    <property type="protein sequence ID" value="CAH0387607.1"/>
    <property type="molecule type" value="Genomic_DNA"/>
</dbReference>
<protein>
    <submittedName>
        <fullName evidence="1">Uncharacterized protein</fullName>
    </submittedName>
</protein>
<keyword evidence="2" id="KW-1185">Reference proteome</keyword>
<gene>
    <name evidence="1" type="ORF">BEMITA_LOCUS6605</name>
</gene>
<reference evidence="1" key="1">
    <citation type="submission" date="2021-12" db="EMBL/GenBank/DDBJ databases">
        <authorList>
            <person name="King R."/>
        </authorList>
    </citation>
    <scope>NUCLEOTIDE SEQUENCE</scope>
</reference>
<evidence type="ECO:0000313" key="1">
    <source>
        <dbReference type="EMBL" id="CAH0387607.1"/>
    </source>
</evidence>
<dbReference type="AlphaFoldDB" id="A0A9P0F330"/>
<evidence type="ECO:0000313" key="2">
    <source>
        <dbReference type="Proteomes" id="UP001152759"/>
    </source>
</evidence>
<dbReference type="Proteomes" id="UP001152759">
    <property type="component" value="Chromosome 3"/>
</dbReference>
<name>A0A9P0F330_BEMTA</name>
<sequence length="262" mass="29218">MDVFPDNKITRFKTQLSKRVTLIGEWECSVCEIHFPYVFNTISAKDFWVAFEVPPTENSGSQSGNSSSTGQGSSPGGAVLTFAAQGGHIWTVSTFPEGMYSTIDNLLSVMRSDPAFKSAVDIFVHSGKIQIRLKQGTHAVNMSPALQRILNLPSKDFQSYTEAVNPFQLDALIPTQMYIYSDIAEPQHVGDICAPLLRIVNIEKHKYPLGATITKTFTQPHYVPVSKREFNQIEIDIRDDLGNPLPFLSGQLNVKLHFRKVK</sequence>
<organism evidence="1 2">
    <name type="scientific">Bemisia tabaci</name>
    <name type="common">Sweetpotato whitefly</name>
    <name type="synonym">Aleurodes tabaci</name>
    <dbReference type="NCBI Taxonomy" id="7038"/>
    <lineage>
        <taxon>Eukaryota</taxon>
        <taxon>Metazoa</taxon>
        <taxon>Ecdysozoa</taxon>
        <taxon>Arthropoda</taxon>
        <taxon>Hexapoda</taxon>
        <taxon>Insecta</taxon>
        <taxon>Pterygota</taxon>
        <taxon>Neoptera</taxon>
        <taxon>Paraneoptera</taxon>
        <taxon>Hemiptera</taxon>
        <taxon>Sternorrhyncha</taxon>
        <taxon>Aleyrodoidea</taxon>
        <taxon>Aleyrodidae</taxon>
        <taxon>Aleyrodinae</taxon>
        <taxon>Bemisia</taxon>
    </lineage>
</organism>
<accession>A0A9P0F330</accession>
<proteinExistence type="predicted"/>